<sequence>MKSLHLLKLRSYLLVALLALTLRQILGLMGMVGQVTDPQQIAGCVVAVIGFLLYRYEITKGYTHKTPGPGGLGGPVLNGASIVGLSLIFFGVSFLKGIAVILIFALVLYLLHLLIRER</sequence>
<dbReference type="RefSeq" id="WP_180500568.1">
    <property type="nucleotide sequence ID" value="NZ_CAIJCS010000022.1"/>
</dbReference>
<evidence type="ECO:0000313" key="2">
    <source>
        <dbReference type="EMBL" id="CAC9934486.1"/>
    </source>
</evidence>
<comment type="caution">
    <text evidence="2">The sequence shown here is derived from an EMBL/GenBank/DDBJ whole genome shotgun (WGS) entry which is preliminary data.</text>
</comment>
<organism evidence="2 3">
    <name type="scientific">Aedoeadaptatus nemausensis</name>
    <dbReference type="NCBI Taxonomy" id="2582829"/>
    <lineage>
        <taxon>Bacteria</taxon>
        <taxon>Bacillati</taxon>
        <taxon>Bacillota</taxon>
        <taxon>Tissierellia</taxon>
        <taxon>Tissierellales</taxon>
        <taxon>Peptoniphilaceae</taxon>
        <taxon>Aedoeadaptatus</taxon>
    </lineage>
</organism>
<gene>
    <name evidence="2" type="ORF">PEPNEM18_01406</name>
</gene>
<protein>
    <submittedName>
        <fullName evidence="2">Uncharacterized protein</fullName>
    </submittedName>
</protein>
<dbReference type="AlphaFoldDB" id="A0A6V6Y6V2"/>
<evidence type="ECO:0000313" key="3">
    <source>
        <dbReference type="Proteomes" id="UP000586454"/>
    </source>
</evidence>
<accession>A0A6V6Y6V2</accession>
<proteinExistence type="predicted"/>
<keyword evidence="1" id="KW-1133">Transmembrane helix</keyword>
<dbReference type="EMBL" id="CAIJCS010000022">
    <property type="protein sequence ID" value="CAC9934486.1"/>
    <property type="molecule type" value="Genomic_DNA"/>
</dbReference>
<dbReference type="Proteomes" id="UP000586454">
    <property type="component" value="Unassembled WGS sequence"/>
</dbReference>
<evidence type="ECO:0000256" key="1">
    <source>
        <dbReference type="SAM" id="Phobius"/>
    </source>
</evidence>
<name>A0A6V6Y6V2_9FIRM</name>
<feature type="transmembrane region" description="Helical" evidence="1">
    <location>
        <begin position="12"/>
        <end position="33"/>
    </location>
</feature>
<keyword evidence="1" id="KW-0812">Transmembrane</keyword>
<feature type="transmembrane region" description="Helical" evidence="1">
    <location>
        <begin position="70"/>
        <end position="92"/>
    </location>
</feature>
<keyword evidence="1" id="KW-0472">Membrane</keyword>
<feature type="transmembrane region" description="Helical" evidence="1">
    <location>
        <begin position="39"/>
        <end position="58"/>
    </location>
</feature>
<reference evidence="2 3" key="1">
    <citation type="submission" date="2020-06" db="EMBL/GenBank/DDBJ databases">
        <authorList>
            <person name="Criscuolo A."/>
        </authorList>
    </citation>
    <scope>NUCLEOTIDE SEQUENCE [LARGE SCALE GENOMIC DNA]</scope>
    <source>
        <strain evidence="2">1804121828</strain>
    </source>
</reference>
<feature type="transmembrane region" description="Helical" evidence="1">
    <location>
        <begin position="98"/>
        <end position="115"/>
    </location>
</feature>
<keyword evidence="3" id="KW-1185">Reference proteome</keyword>